<dbReference type="GO" id="GO:0005829">
    <property type="term" value="C:cytosol"/>
    <property type="evidence" value="ECO:0007669"/>
    <property type="project" value="TreeGrafter"/>
</dbReference>
<dbReference type="InterPro" id="IPR028989">
    <property type="entry name" value="RimP_N"/>
</dbReference>
<comment type="similarity">
    <text evidence="3">Belongs to the RimP family.</text>
</comment>
<dbReference type="Gene3D" id="2.30.30.180">
    <property type="entry name" value="Ribosome maturation factor RimP, C-terminal domain"/>
    <property type="match status" value="1"/>
</dbReference>
<dbReference type="HAMAP" id="MF_01077">
    <property type="entry name" value="RimP"/>
    <property type="match status" value="1"/>
</dbReference>
<dbReference type="InterPro" id="IPR003728">
    <property type="entry name" value="Ribosome_maturation_RimP"/>
</dbReference>
<name>A0A2K9LIP5_9GAMM</name>
<dbReference type="NCBIfam" id="NF000927">
    <property type="entry name" value="PRK00092.1-1"/>
    <property type="match status" value="1"/>
</dbReference>
<dbReference type="FunFam" id="3.30.300.70:FF:000001">
    <property type="entry name" value="Ribosome maturation factor RimP"/>
    <property type="match status" value="1"/>
</dbReference>
<dbReference type="Gene3D" id="3.30.300.70">
    <property type="entry name" value="RimP-like superfamily, N-terminal"/>
    <property type="match status" value="1"/>
</dbReference>
<dbReference type="PANTHER" id="PTHR33867">
    <property type="entry name" value="RIBOSOME MATURATION FACTOR RIMP"/>
    <property type="match status" value="1"/>
</dbReference>
<comment type="function">
    <text evidence="3">Required for maturation of 30S ribosomal subunits.</text>
</comment>
<dbReference type="Pfam" id="PF02576">
    <property type="entry name" value="RimP_N"/>
    <property type="match status" value="1"/>
</dbReference>
<comment type="subcellular location">
    <subcellularLocation>
        <location evidence="3">Cytoplasm</location>
    </subcellularLocation>
</comment>
<dbReference type="PANTHER" id="PTHR33867:SF1">
    <property type="entry name" value="RIBOSOME MATURATION FACTOR RIMP"/>
    <property type="match status" value="1"/>
</dbReference>
<evidence type="ECO:0000313" key="6">
    <source>
        <dbReference type="EMBL" id="AUM12142.1"/>
    </source>
</evidence>
<gene>
    <name evidence="3" type="primary">rimP</name>
    <name evidence="6" type="ORF">Kalk_06825</name>
</gene>
<dbReference type="Proteomes" id="UP000235116">
    <property type="component" value="Chromosome"/>
</dbReference>
<dbReference type="GO" id="GO:0000028">
    <property type="term" value="P:ribosomal small subunit assembly"/>
    <property type="evidence" value="ECO:0007669"/>
    <property type="project" value="TreeGrafter"/>
</dbReference>
<evidence type="ECO:0000256" key="1">
    <source>
        <dbReference type="ARBA" id="ARBA00022490"/>
    </source>
</evidence>
<keyword evidence="2 3" id="KW-0690">Ribosome biogenesis</keyword>
<dbReference type="InterPro" id="IPR036847">
    <property type="entry name" value="RimP_C_sf"/>
</dbReference>
<evidence type="ECO:0000259" key="4">
    <source>
        <dbReference type="Pfam" id="PF02576"/>
    </source>
</evidence>
<dbReference type="Pfam" id="PF17384">
    <property type="entry name" value="DUF150_C"/>
    <property type="match status" value="1"/>
</dbReference>
<dbReference type="InterPro" id="IPR035956">
    <property type="entry name" value="RimP_N_sf"/>
</dbReference>
<dbReference type="SUPFAM" id="SSF75420">
    <property type="entry name" value="YhbC-like, N-terminal domain"/>
    <property type="match status" value="1"/>
</dbReference>
<evidence type="ECO:0000256" key="2">
    <source>
        <dbReference type="ARBA" id="ARBA00022517"/>
    </source>
</evidence>
<organism evidence="6 7">
    <name type="scientific">Ketobacter alkanivorans</name>
    <dbReference type="NCBI Taxonomy" id="1917421"/>
    <lineage>
        <taxon>Bacteria</taxon>
        <taxon>Pseudomonadati</taxon>
        <taxon>Pseudomonadota</taxon>
        <taxon>Gammaproteobacteria</taxon>
        <taxon>Pseudomonadales</taxon>
        <taxon>Ketobacteraceae</taxon>
        <taxon>Ketobacter</taxon>
    </lineage>
</organism>
<sequence>MLEPAVNAVGMDLWGIEFLSQGPHSVLRVYIDSADGVTIENCEAASHQVSGVLDVEDPISGEYNLEVSSPGMDRPLFNFDQFACYSGELIKVRLQMAINGMRNFTGKLLEAKDDSLTFEVDKQQLTVSINQIDKANLVPIFD</sequence>
<dbReference type="InterPro" id="IPR028998">
    <property type="entry name" value="RimP_C"/>
</dbReference>
<dbReference type="GO" id="GO:0006412">
    <property type="term" value="P:translation"/>
    <property type="evidence" value="ECO:0007669"/>
    <property type="project" value="TreeGrafter"/>
</dbReference>
<dbReference type="EMBL" id="CP022684">
    <property type="protein sequence ID" value="AUM12142.1"/>
    <property type="molecule type" value="Genomic_DNA"/>
</dbReference>
<dbReference type="AlphaFoldDB" id="A0A2K9LIP5"/>
<keyword evidence="7" id="KW-1185">Reference proteome</keyword>
<evidence type="ECO:0000313" key="7">
    <source>
        <dbReference type="Proteomes" id="UP000235116"/>
    </source>
</evidence>
<evidence type="ECO:0000259" key="5">
    <source>
        <dbReference type="Pfam" id="PF17384"/>
    </source>
</evidence>
<proteinExistence type="inferred from homology"/>
<feature type="domain" description="Ribosome maturation factor RimP C-terminal" evidence="5">
    <location>
        <begin position="76"/>
        <end position="140"/>
    </location>
</feature>
<keyword evidence="1 3" id="KW-0963">Cytoplasm</keyword>
<dbReference type="SUPFAM" id="SSF74942">
    <property type="entry name" value="YhbC-like, C-terminal domain"/>
    <property type="match status" value="1"/>
</dbReference>
<dbReference type="KEGG" id="kak:Kalk_06825"/>
<feature type="domain" description="Ribosome maturation factor RimP N-terminal" evidence="4">
    <location>
        <begin position="1"/>
        <end position="73"/>
    </location>
</feature>
<reference evidence="7" key="1">
    <citation type="submission" date="2017-08" db="EMBL/GenBank/DDBJ databases">
        <title>Direct submision.</title>
        <authorList>
            <person name="Kim S.-J."/>
            <person name="Rhee S.-K."/>
        </authorList>
    </citation>
    <scope>NUCLEOTIDE SEQUENCE [LARGE SCALE GENOMIC DNA]</scope>
    <source>
        <strain evidence="7">GI5</strain>
    </source>
</reference>
<evidence type="ECO:0000256" key="3">
    <source>
        <dbReference type="HAMAP-Rule" id="MF_01077"/>
    </source>
</evidence>
<dbReference type="CDD" id="cd01734">
    <property type="entry name" value="YlxS_C"/>
    <property type="match status" value="1"/>
</dbReference>
<dbReference type="OrthoDB" id="9805006at2"/>
<accession>A0A2K9LIP5</accession>
<protein>
    <recommendedName>
        <fullName evidence="3">Ribosome maturation factor RimP</fullName>
    </recommendedName>
</protein>